<accession>A0A9Q1GWC5</accession>
<keyword evidence="2" id="KW-1185">Reference proteome</keyword>
<evidence type="ECO:0008006" key="3">
    <source>
        <dbReference type="Google" id="ProtNLM"/>
    </source>
</evidence>
<comment type="caution">
    <text evidence="1">The sequence shown here is derived from an EMBL/GenBank/DDBJ whole genome shotgun (WGS) entry which is preliminary data.</text>
</comment>
<organism evidence="1 2">
    <name type="scientific">Carnegiea gigantea</name>
    <dbReference type="NCBI Taxonomy" id="171969"/>
    <lineage>
        <taxon>Eukaryota</taxon>
        <taxon>Viridiplantae</taxon>
        <taxon>Streptophyta</taxon>
        <taxon>Embryophyta</taxon>
        <taxon>Tracheophyta</taxon>
        <taxon>Spermatophyta</taxon>
        <taxon>Magnoliopsida</taxon>
        <taxon>eudicotyledons</taxon>
        <taxon>Gunneridae</taxon>
        <taxon>Pentapetalae</taxon>
        <taxon>Caryophyllales</taxon>
        <taxon>Cactineae</taxon>
        <taxon>Cactaceae</taxon>
        <taxon>Cactoideae</taxon>
        <taxon>Echinocereeae</taxon>
        <taxon>Carnegiea</taxon>
    </lineage>
</organism>
<protein>
    <recommendedName>
        <fullName evidence="3">Aminotransferase-like plant mobile domain-containing protein</fullName>
    </recommendedName>
</protein>
<dbReference type="AlphaFoldDB" id="A0A9Q1GWC5"/>
<reference evidence="1" key="1">
    <citation type="submission" date="2022-04" db="EMBL/GenBank/DDBJ databases">
        <title>Carnegiea gigantea Genome sequencing and assembly v2.</title>
        <authorList>
            <person name="Copetti D."/>
            <person name="Sanderson M.J."/>
            <person name="Burquez A."/>
            <person name="Wojciechowski M.F."/>
        </authorList>
    </citation>
    <scope>NUCLEOTIDE SEQUENCE</scope>
    <source>
        <strain evidence="1">SGP5-SGP5p</strain>
        <tissue evidence="1">Aerial part</tissue>
    </source>
</reference>
<dbReference type="EMBL" id="JAKOGI010001045">
    <property type="protein sequence ID" value="KAJ8428156.1"/>
    <property type="molecule type" value="Genomic_DNA"/>
</dbReference>
<name>A0A9Q1GWC5_9CARY</name>
<evidence type="ECO:0000313" key="1">
    <source>
        <dbReference type="EMBL" id="KAJ8428156.1"/>
    </source>
</evidence>
<proteinExistence type="predicted"/>
<sequence>MSSYTLTSILVKKKVNIERRDHEIYPTKEEFYPTLHRLLTGRRNWGSTFQFRGRAIFMIGVMEWTKRFSYHFDLNVWWAFCELWGPLTNTVHHGAGEVNISPYDLERIGGLPILGAIYAEFLPLNENLTGHNKYPATVAELLHIHAELCREQINSEQEIFETKEKSPLRISRKKRMADLNVTTEGELAAFLAFWLSRFV</sequence>
<dbReference type="Proteomes" id="UP001153076">
    <property type="component" value="Unassembled WGS sequence"/>
</dbReference>
<gene>
    <name evidence="1" type="ORF">Cgig2_028031</name>
</gene>
<evidence type="ECO:0000313" key="2">
    <source>
        <dbReference type="Proteomes" id="UP001153076"/>
    </source>
</evidence>